<name>A0A7W7Y0W3_9GAMM</name>
<organism evidence="1 2">
    <name type="scientific">Rehaibacterium terrae</name>
    <dbReference type="NCBI Taxonomy" id="1341696"/>
    <lineage>
        <taxon>Bacteria</taxon>
        <taxon>Pseudomonadati</taxon>
        <taxon>Pseudomonadota</taxon>
        <taxon>Gammaproteobacteria</taxon>
        <taxon>Lysobacterales</taxon>
        <taxon>Lysobacteraceae</taxon>
        <taxon>Rehaibacterium</taxon>
    </lineage>
</organism>
<keyword evidence="2" id="KW-1185">Reference proteome</keyword>
<proteinExistence type="predicted"/>
<sequence>MRGLSLIELMVALVLGLLLTAAVLQVYLATKRTFVTQDQLGQQQEGGRYALDHIARDLRMAGLFGCASRRLPGQPLPIRNHLADGAYPYDLTPGVRGYEAVGTAPGQQYDLPATDPPAVSTGTGWAPTLPARMLADTARLIAGSDVLVITGASPVAVPLVDPYTSGAQIFVRTPHDFGAGDILLVTDCLQAQIFQATAVSAGGHNITGAAGGPFAPGNGSPIAARGPIGPFRAGAEVSALRSHAYYVGVGSDGTPTLFRERLAHRAGAAAARVEREELISGVESMQLLYGVDPGGNFHAEDYVTADAVSDWQQVRAVRIALLVRSPGEFASEADSAVYVLEGTRINPVDDRRQRRVFSTTVSLRNRLR</sequence>
<dbReference type="Pfam" id="PF16074">
    <property type="entry name" value="PilW"/>
    <property type="match status" value="1"/>
</dbReference>
<reference evidence="1 2" key="1">
    <citation type="submission" date="2020-08" db="EMBL/GenBank/DDBJ databases">
        <title>Genomic Encyclopedia of Type Strains, Phase IV (KMG-IV): sequencing the most valuable type-strain genomes for metagenomic binning, comparative biology and taxonomic classification.</title>
        <authorList>
            <person name="Goeker M."/>
        </authorList>
    </citation>
    <scope>NUCLEOTIDE SEQUENCE [LARGE SCALE GENOMIC DNA]</scope>
    <source>
        <strain evidence="1 2">DSM 25897</strain>
    </source>
</reference>
<dbReference type="GO" id="GO:0043683">
    <property type="term" value="P:type IV pilus assembly"/>
    <property type="evidence" value="ECO:0007669"/>
    <property type="project" value="InterPro"/>
</dbReference>
<accession>A0A7W7Y0W3</accession>
<evidence type="ECO:0000313" key="2">
    <source>
        <dbReference type="Proteomes" id="UP000519004"/>
    </source>
</evidence>
<evidence type="ECO:0000313" key="1">
    <source>
        <dbReference type="EMBL" id="MBB5016043.1"/>
    </source>
</evidence>
<dbReference type="Proteomes" id="UP000519004">
    <property type="component" value="Unassembled WGS sequence"/>
</dbReference>
<dbReference type="PROSITE" id="PS00409">
    <property type="entry name" value="PROKAR_NTER_METHYL"/>
    <property type="match status" value="1"/>
</dbReference>
<dbReference type="AlphaFoldDB" id="A0A7W7Y0W3"/>
<dbReference type="InterPro" id="IPR032092">
    <property type="entry name" value="PilW"/>
</dbReference>
<dbReference type="RefSeq" id="WP_183948716.1">
    <property type="nucleotide sequence ID" value="NZ_JACHHX010000013.1"/>
</dbReference>
<protein>
    <submittedName>
        <fullName evidence="1">Type IV pilus assembly protein PilW</fullName>
    </submittedName>
</protein>
<dbReference type="InterPro" id="IPR012902">
    <property type="entry name" value="N_methyl_site"/>
</dbReference>
<gene>
    <name evidence="1" type="ORF">HNQ58_001953</name>
</gene>
<comment type="caution">
    <text evidence="1">The sequence shown here is derived from an EMBL/GenBank/DDBJ whole genome shotgun (WGS) entry which is preliminary data.</text>
</comment>
<dbReference type="EMBL" id="JACHHX010000013">
    <property type="protein sequence ID" value="MBB5016043.1"/>
    <property type="molecule type" value="Genomic_DNA"/>
</dbReference>